<dbReference type="Proteomes" id="UP000261660">
    <property type="component" value="Unplaced"/>
</dbReference>
<dbReference type="Ensembl" id="ENSLBET00000016718.1">
    <property type="protein sequence ID" value="ENSLBEP00000015786.1"/>
    <property type="gene ID" value="ENSLBEG00000012247.1"/>
</dbReference>
<dbReference type="GO" id="GO:0005576">
    <property type="term" value="C:extracellular region"/>
    <property type="evidence" value="ECO:0007669"/>
    <property type="project" value="UniProtKB-SubCell"/>
</dbReference>
<dbReference type="PROSITE" id="PS50871">
    <property type="entry name" value="C1Q"/>
    <property type="match status" value="1"/>
</dbReference>
<dbReference type="PANTHER" id="PTHR22923">
    <property type="entry name" value="CEREBELLIN-RELATED"/>
    <property type="match status" value="1"/>
</dbReference>
<evidence type="ECO:0000256" key="2">
    <source>
        <dbReference type="ARBA" id="ARBA00022525"/>
    </source>
</evidence>
<keyword evidence="3" id="KW-0732">Signal</keyword>
<dbReference type="InterPro" id="IPR001073">
    <property type="entry name" value="C1q_dom"/>
</dbReference>
<organism evidence="5 6">
    <name type="scientific">Labrus bergylta</name>
    <name type="common">ballan wrasse</name>
    <dbReference type="NCBI Taxonomy" id="56723"/>
    <lineage>
        <taxon>Eukaryota</taxon>
        <taxon>Metazoa</taxon>
        <taxon>Chordata</taxon>
        <taxon>Craniata</taxon>
        <taxon>Vertebrata</taxon>
        <taxon>Euteleostomi</taxon>
        <taxon>Actinopterygii</taxon>
        <taxon>Neopterygii</taxon>
        <taxon>Teleostei</taxon>
        <taxon>Neoteleostei</taxon>
        <taxon>Acanthomorphata</taxon>
        <taxon>Eupercaria</taxon>
        <taxon>Labriformes</taxon>
        <taxon>Labridae</taxon>
        <taxon>Labrus</taxon>
    </lineage>
</organism>
<dbReference type="Pfam" id="PF00386">
    <property type="entry name" value="C1q"/>
    <property type="match status" value="1"/>
</dbReference>
<protein>
    <submittedName>
        <fullName evidence="5">Cerebellin 20</fullName>
    </submittedName>
</protein>
<evidence type="ECO:0000259" key="4">
    <source>
        <dbReference type="PROSITE" id="PS50871"/>
    </source>
</evidence>
<dbReference type="InterPro" id="IPR050822">
    <property type="entry name" value="Cerebellin_Synaptic_Org"/>
</dbReference>
<accession>A0A3Q3F773</accession>
<sequence length="205" mass="22167">FLTDSKISLINKAVSLLLLAAEVKPELQIQNTSPQEIRTAGCHRRVKTDFSYLQLDFSLLLSTFLVSRSAFSVALSLDQDCFGPFNDSRIIIYKHAFFILGGSYSLSTGIFTVTRSGVYSLSVTIYGAHVSGETMSACANLEVNGKGVSSLLESNGQDLEDSATVVLAVNLTAGDEVAVILPKDCVLCDHNNYNTFTGFLLYTTA</sequence>
<reference evidence="5" key="2">
    <citation type="submission" date="2025-09" db="UniProtKB">
        <authorList>
            <consortium name="Ensembl"/>
        </authorList>
    </citation>
    <scope>IDENTIFICATION</scope>
</reference>
<dbReference type="PANTHER" id="PTHR22923:SF103">
    <property type="entry name" value="CEREBELLIN 20-RELATED"/>
    <property type="match status" value="1"/>
</dbReference>
<proteinExistence type="predicted"/>
<reference evidence="5" key="1">
    <citation type="submission" date="2025-08" db="UniProtKB">
        <authorList>
            <consortium name="Ensembl"/>
        </authorList>
    </citation>
    <scope>IDENTIFICATION</scope>
</reference>
<feature type="domain" description="C1q" evidence="4">
    <location>
        <begin position="64"/>
        <end position="205"/>
    </location>
</feature>
<dbReference type="SUPFAM" id="SSF49842">
    <property type="entry name" value="TNF-like"/>
    <property type="match status" value="1"/>
</dbReference>
<dbReference type="SMART" id="SM00110">
    <property type="entry name" value="C1Q"/>
    <property type="match status" value="1"/>
</dbReference>
<dbReference type="GO" id="GO:0099558">
    <property type="term" value="P:maintenance of synapse structure"/>
    <property type="evidence" value="ECO:0007669"/>
    <property type="project" value="TreeGrafter"/>
</dbReference>
<dbReference type="GeneTree" id="ENSGT00940000163520"/>
<dbReference type="AlphaFoldDB" id="A0A3Q3F773"/>
<dbReference type="Gene3D" id="2.60.120.40">
    <property type="match status" value="1"/>
</dbReference>
<dbReference type="InParanoid" id="A0A3Q3F773"/>
<name>A0A3Q3F773_9LABR</name>
<dbReference type="GO" id="GO:0045202">
    <property type="term" value="C:synapse"/>
    <property type="evidence" value="ECO:0007669"/>
    <property type="project" value="TreeGrafter"/>
</dbReference>
<evidence type="ECO:0000313" key="6">
    <source>
        <dbReference type="Proteomes" id="UP000261660"/>
    </source>
</evidence>
<keyword evidence="6" id="KW-1185">Reference proteome</keyword>
<comment type="subcellular location">
    <subcellularLocation>
        <location evidence="1">Secreted</location>
    </subcellularLocation>
</comment>
<dbReference type="InterPro" id="IPR008983">
    <property type="entry name" value="Tumour_necrosis_fac-like_dom"/>
</dbReference>
<evidence type="ECO:0000313" key="5">
    <source>
        <dbReference type="Ensembl" id="ENSLBEP00000015786.1"/>
    </source>
</evidence>
<evidence type="ECO:0000256" key="3">
    <source>
        <dbReference type="ARBA" id="ARBA00022729"/>
    </source>
</evidence>
<keyword evidence="2" id="KW-0964">Secreted</keyword>
<evidence type="ECO:0000256" key="1">
    <source>
        <dbReference type="ARBA" id="ARBA00004613"/>
    </source>
</evidence>